<dbReference type="Proteomes" id="UP000324222">
    <property type="component" value="Unassembled WGS sequence"/>
</dbReference>
<gene>
    <name evidence="2" type="ORF">E2C01_073672</name>
</gene>
<organism evidence="2 3">
    <name type="scientific">Portunus trituberculatus</name>
    <name type="common">Swimming crab</name>
    <name type="synonym">Neptunus trituberculatus</name>
    <dbReference type="NCBI Taxonomy" id="210409"/>
    <lineage>
        <taxon>Eukaryota</taxon>
        <taxon>Metazoa</taxon>
        <taxon>Ecdysozoa</taxon>
        <taxon>Arthropoda</taxon>
        <taxon>Crustacea</taxon>
        <taxon>Multicrustacea</taxon>
        <taxon>Malacostraca</taxon>
        <taxon>Eumalacostraca</taxon>
        <taxon>Eucarida</taxon>
        <taxon>Decapoda</taxon>
        <taxon>Pleocyemata</taxon>
        <taxon>Brachyura</taxon>
        <taxon>Eubrachyura</taxon>
        <taxon>Portunoidea</taxon>
        <taxon>Portunidae</taxon>
        <taxon>Portuninae</taxon>
        <taxon>Portunus</taxon>
    </lineage>
</organism>
<evidence type="ECO:0000256" key="1">
    <source>
        <dbReference type="SAM" id="MobiDB-lite"/>
    </source>
</evidence>
<protein>
    <submittedName>
        <fullName evidence="2">Uncharacterized protein</fullName>
    </submittedName>
</protein>
<sequence>MQKRTRRAGGRESTCPPAHNRACPSPAHYPLSLHPSRVIDDGRCLRENRSYVGNTVRLSKGI</sequence>
<dbReference type="AlphaFoldDB" id="A0A5B7IB65"/>
<evidence type="ECO:0000313" key="3">
    <source>
        <dbReference type="Proteomes" id="UP000324222"/>
    </source>
</evidence>
<name>A0A5B7IB65_PORTR</name>
<keyword evidence="3" id="KW-1185">Reference proteome</keyword>
<proteinExistence type="predicted"/>
<dbReference type="EMBL" id="VSRR010050396">
    <property type="protein sequence ID" value="MPC79159.1"/>
    <property type="molecule type" value="Genomic_DNA"/>
</dbReference>
<accession>A0A5B7IB65</accession>
<evidence type="ECO:0000313" key="2">
    <source>
        <dbReference type="EMBL" id="MPC79159.1"/>
    </source>
</evidence>
<feature type="region of interest" description="Disordered" evidence="1">
    <location>
        <begin position="1"/>
        <end position="22"/>
    </location>
</feature>
<comment type="caution">
    <text evidence="2">The sequence shown here is derived from an EMBL/GenBank/DDBJ whole genome shotgun (WGS) entry which is preliminary data.</text>
</comment>
<reference evidence="2 3" key="1">
    <citation type="submission" date="2019-05" db="EMBL/GenBank/DDBJ databases">
        <title>Another draft genome of Portunus trituberculatus and its Hox gene families provides insights of decapod evolution.</title>
        <authorList>
            <person name="Jeong J.-H."/>
            <person name="Song I."/>
            <person name="Kim S."/>
            <person name="Choi T."/>
            <person name="Kim D."/>
            <person name="Ryu S."/>
            <person name="Kim W."/>
        </authorList>
    </citation>
    <scope>NUCLEOTIDE SEQUENCE [LARGE SCALE GENOMIC DNA]</scope>
    <source>
        <tissue evidence="2">Muscle</tissue>
    </source>
</reference>